<feature type="region of interest" description="Disordered" evidence="1">
    <location>
        <begin position="78"/>
        <end position="112"/>
    </location>
</feature>
<evidence type="ECO:0000313" key="3">
    <source>
        <dbReference type="Proteomes" id="UP000694240"/>
    </source>
</evidence>
<accession>A0A8T2BX00</accession>
<comment type="caution">
    <text evidence="2">The sequence shown here is derived from an EMBL/GenBank/DDBJ whole genome shotgun (WGS) entry which is preliminary data.</text>
</comment>
<feature type="compositionally biased region" description="Polar residues" evidence="1">
    <location>
        <begin position="89"/>
        <end position="99"/>
    </location>
</feature>
<dbReference type="EMBL" id="JAEFBK010000006">
    <property type="protein sequence ID" value="KAG7591917.1"/>
    <property type="molecule type" value="Genomic_DNA"/>
</dbReference>
<evidence type="ECO:0000313" key="2">
    <source>
        <dbReference type="EMBL" id="KAG7591917.1"/>
    </source>
</evidence>
<dbReference type="Proteomes" id="UP000694240">
    <property type="component" value="Chromosome 6"/>
</dbReference>
<name>A0A8T2BX00_9BRAS</name>
<feature type="compositionally biased region" description="Low complexity" evidence="1">
    <location>
        <begin position="78"/>
        <end position="88"/>
    </location>
</feature>
<reference evidence="2 3" key="1">
    <citation type="submission" date="2020-12" db="EMBL/GenBank/DDBJ databases">
        <title>Concerted genomic and epigenomic changes stabilize Arabidopsis allopolyploids.</title>
        <authorList>
            <person name="Chen Z."/>
        </authorList>
    </citation>
    <scope>NUCLEOTIDE SEQUENCE [LARGE SCALE GENOMIC DNA]</scope>
    <source>
        <strain evidence="2">Allo738</strain>
        <tissue evidence="2">Leaf</tissue>
    </source>
</reference>
<gene>
    <name evidence="2" type="ORF">ISN45_Aa01g008960</name>
</gene>
<evidence type="ECO:0000256" key="1">
    <source>
        <dbReference type="SAM" id="MobiDB-lite"/>
    </source>
</evidence>
<dbReference type="AlphaFoldDB" id="A0A8T2BX00"/>
<keyword evidence="3" id="KW-1185">Reference proteome</keyword>
<proteinExistence type="predicted"/>
<sequence>MDNDVFQIRRSMRDAIFVLLDKKNPLPTDDASKAKCLDAVAKRLEELLFKMAMTKEEYLNPSTLESRLKSLIIGRQSNNNNQQHANSSLLGTTITTTPGVSAEPTMDNGNRDQHVTEIAENLKSVSLEP</sequence>
<organism evidence="2 3">
    <name type="scientific">Arabidopsis thaliana x Arabidopsis arenosa</name>
    <dbReference type="NCBI Taxonomy" id="1240361"/>
    <lineage>
        <taxon>Eukaryota</taxon>
        <taxon>Viridiplantae</taxon>
        <taxon>Streptophyta</taxon>
        <taxon>Embryophyta</taxon>
        <taxon>Tracheophyta</taxon>
        <taxon>Spermatophyta</taxon>
        <taxon>Magnoliopsida</taxon>
        <taxon>eudicotyledons</taxon>
        <taxon>Gunneridae</taxon>
        <taxon>Pentapetalae</taxon>
        <taxon>rosids</taxon>
        <taxon>malvids</taxon>
        <taxon>Brassicales</taxon>
        <taxon>Brassicaceae</taxon>
        <taxon>Camelineae</taxon>
        <taxon>Arabidopsis</taxon>
    </lineage>
</organism>
<protein>
    <submittedName>
        <fullName evidence="2">Uncharacterized protein</fullName>
    </submittedName>
</protein>